<evidence type="ECO:0000256" key="8">
    <source>
        <dbReference type="ARBA" id="ARBA00022989"/>
    </source>
</evidence>
<comment type="subcellular location">
    <subcellularLocation>
        <location evidence="1">Membrane</location>
        <topology evidence="1">Multi-pass membrane protein</topology>
    </subcellularLocation>
</comment>
<protein>
    <submittedName>
        <fullName evidence="16">E3 ubiquitin-protein ligase MARCH3-like</fullName>
    </submittedName>
</protein>
<dbReference type="InterPro" id="IPR011016">
    <property type="entry name" value="Znf_RING-CH"/>
</dbReference>
<dbReference type="PANTHER" id="PTHR46065">
    <property type="entry name" value="E3 UBIQUITIN-PROTEIN LIGASE MARCH 2/3 FAMILY MEMBER"/>
    <property type="match status" value="1"/>
</dbReference>
<organism evidence="15 16">
    <name type="scientific">Saccoglossus kowalevskii</name>
    <name type="common">Acorn worm</name>
    <dbReference type="NCBI Taxonomy" id="10224"/>
    <lineage>
        <taxon>Eukaryota</taxon>
        <taxon>Metazoa</taxon>
        <taxon>Hemichordata</taxon>
        <taxon>Enteropneusta</taxon>
        <taxon>Harrimaniidae</taxon>
        <taxon>Saccoglossus</taxon>
    </lineage>
</organism>
<dbReference type="InterPro" id="IPR013083">
    <property type="entry name" value="Znf_RING/FYVE/PHD"/>
</dbReference>
<dbReference type="PROSITE" id="PS51292">
    <property type="entry name" value="ZF_RING_CH"/>
    <property type="match status" value="1"/>
</dbReference>
<dbReference type="SUPFAM" id="SSF57850">
    <property type="entry name" value="RING/U-box"/>
    <property type="match status" value="1"/>
</dbReference>
<evidence type="ECO:0000256" key="6">
    <source>
        <dbReference type="ARBA" id="ARBA00022786"/>
    </source>
</evidence>
<dbReference type="SMART" id="SM00744">
    <property type="entry name" value="RINGv"/>
    <property type="match status" value="1"/>
</dbReference>
<evidence type="ECO:0000256" key="11">
    <source>
        <dbReference type="SAM" id="MobiDB-lite"/>
    </source>
</evidence>
<name>A0ABM0GYM1_SACKO</name>
<dbReference type="RefSeq" id="XP_002740289.1">
    <property type="nucleotide sequence ID" value="XM_002740243.2"/>
</dbReference>
<proteinExistence type="predicted"/>
<accession>A0ABM0GYM1</accession>
<evidence type="ECO:0000256" key="2">
    <source>
        <dbReference type="ARBA" id="ARBA00022679"/>
    </source>
</evidence>
<evidence type="ECO:0000256" key="9">
    <source>
        <dbReference type="ARBA" id="ARBA00023136"/>
    </source>
</evidence>
<dbReference type="Pfam" id="PF12906">
    <property type="entry name" value="RINGv"/>
    <property type="match status" value="1"/>
</dbReference>
<dbReference type="Proteomes" id="UP000694865">
    <property type="component" value="Unplaced"/>
</dbReference>
<evidence type="ECO:0000259" key="13">
    <source>
        <dbReference type="PROSITE" id="PS50089"/>
    </source>
</evidence>
<keyword evidence="5 10" id="KW-0863">Zinc-finger</keyword>
<feature type="compositionally biased region" description="Basic and acidic residues" evidence="11">
    <location>
        <begin position="40"/>
        <end position="52"/>
    </location>
</feature>
<evidence type="ECO:0000259" key="14">
    <source>
        <dbReference type="PROSITE" id="PS51292"/>
    </source>
</evidence>
<feature type="region of interest" description="Disordered" evidence="11">
    <location>
        <begin position="40"/>
        <end position="70"/>
    </location>
</feature>
<feature type="domain" description="RING-type" evidence="13">
    <location>
        <begin position="92"/>
        <end position="141"/>
    </location>
</feature>
<evidence type="ECO:0000313" key="16">
    <source>
        <dbReference type="RefSeq" id="XP_002740289.1"/>
    </source>
</evidence>
<dbReference type="InterPro" id="IPR001841">
    <property type="entry name" value="Znf_RING"/>
</dbReference>
<keyword evidence="2" id="KW-0808">Transferase</keyword>
<sequence>MALHAPYRANSVNKSLPMATAVNLDYIKKESVEPLPRVVKENDANSRSEHRLTVNTEGGKGHSIGRKFRKAHRDRTLSSGSYSSTMSNREMCRICHHKTDDTGVDVLIYPCACKFSSGGVHATCVNTWAWEMRSNVCEICRRRYDSRYVPYIKQPCIQWKFVPRYTRRRTVIALVVLAFLLAITTITAYLLTDTLLNKPDIESSLHAVWALVAAASVSGMGLICFLAWFIMFCCETVKEYREESSKHKERLVPREQSVPPVTVQQA</sequence>
<keyword evidence="4" id="KW-0479">Metal-binding</keyword>
<evidence type="ECO:0000256" key="3">
    <source>
        <dbReference type="ARBA" id="ARBA00022692"/>
    </source>
</evidence>
<evidence type="ECO:0000313" key="15">
    <source>
        <dbReference type="Proteomes" id="UP000694865"/>
    </source>
</evidence>
<dbReference type="Gene3D" id="3.30.40.10">
    <property type="entry name" value="Zinc/RING finger domain, C3HC4 (zinc finger)"/>
    <property type="match status" value="1"/>
</dbReference>
<evidence type="ECO:0000256" key="12">
    <source>
        <dbReference type="SAM" id="Phobius"/>
    </source>
</evidence>
<gene>
    <name evidence="16" type="primary">LOC100366535</name>
</gene>
<keyword evidence="6" id="KW-0833">Ubl conjugation pathway</keyword>
<keyword evidence="3 12" id="KW-0812">Transmembrane</keyword>
<keyword evidence="15" id="KW-1185">Reference proteome</keyword>
<evidence type="ECO:0000256" key="10">
    <source>
        <dbReference type="PROSITE-ProRule" id="PRU00175"/>
    </source>
</evidence>
<evidence type="ECO:0000256" key="4">
    <source>
        <dbReference type="ARBA" id="ARBA00022723"/>
    </source>
</evidence>
<feature type="domain" description="RING-CH-type" evidence="14">
    <location>
        <begin position="84"/>
        <end position="147"/>
    </location>
</feature>
<feature type="transmembrane region" description="Helical" evidence="12">
    <location>
        <begin position="170"/>
        <end position="191"/>
    </location>
</feature>
<reference evidence="16" key="1">
    <citation type="submission" date="2025-08" db="UniProtKB">
        <authorList>
            <consortium name="RefSeq"/>
        </authorList>
    </citation>
    <scope>IDENTIFICATION</scope>
    <source>
        <tissue evidence="16">Testes</tissue>
    </source>
</reference>
<evidence type="ECO:0000256" key="5">
    <source>
        <dbReference type="ARBA" id="ARBA00022771"/>
    </source>
</evidence>
<evidence type="ECO:0000256" key="7">
    <source>
        <dbReference type="ARBA" id="ARBA00022833"/>
    </source>
</evidence>
<keyword evidence="8 12" id="KW-1133">Transmembrane helix</keyword>
<feature type="transmembrane region" description="Helical" evidence="12">
    <location>
        <begin position="211"/>
        <end position="234"/>
    </location>
</feature>
<evidence type="ECO:0000256" key="1">
    <source>
        <dbReference type="ARBA" id="ARBA00004141"/>
    </source>
</evidence>
<dbReference type="PANTHER" id="PTHR46065:SF3">
    <property type="entry name" value="FI20425P1"/>
    <property type="match status" value="1"/>
</dbReference>
<keyword evidence="9 12" id="KW-0472">Membrane</keyword>
<keyword evidence="7" id="KW-0862">Zinc</keyword>
<dbReference type="GeneID" id="100366535"/>
<dbReference type="PROSITE" id="PS50089">
    <property type="entry name" value="ZF_RING_2"/>
    <property type="match status" value="1"/>
</dbReference>